<gene>
    <name evidence="2" type="primary">jg5592</name>
    <name evidence="2" type="ORF">PAEG_LOCUS20667</name>
</gene>
<comment type="caution">
    <text evidence="2">The sequence shown here is derived from an EMBL/GenBank/DDBJ whole genome shotgun (WGS) entry which is preliminary data.</text>
</comment>
<dbReference type="Proteomes" id="UP000838756">
    <property type="component" value="Unassembled WGS sequence"/>
</dbReference>
<keyword evidence="3" id="KW-1185">Reference proteome</keyword>
<evidence type="ECO:0000313" key="2">
    <source>
        <dbReference type="EMBL" id="CAH2244756.1"/>
    </source>
</evidence>
<evidence type="ECO:0000256" key="1">
    <source>
        <dbReference type="SAM" id="MobiDB-lite"/>
    </source>
</evidence>
<organism evidence="2 3">
    <name type="scientific">Pararge aegeria aegeria</name>
    <dbReference type="NCBI Taxonomy" id="348720"/>
    <lineage>
        <taxon>Eukaryota</taxon>
        <taxon>Metazoa</taxon>
        <taxon>Ecdysozoa</taxon>
        <taxon>Arthropoda</taxon>
        <taxon>Hexapoda</taxon>
        <taxon>Insecta</taxon>
        <taxon>Pterygota</taxon>
        <taxon>Neoptera</taxon>
        <taxon>Endopterygota</taxon>
        <taxon>Lepidoptera</taxon>
        <taxon>Glossata</taxon>
        <taxon>Ditrysia</taxon>
        <taxon>Papilionoidea</taxon>
        <taxon>Nymphalidae</taxon>
        <taxon>Satyrinae</taxon>
        <taxon>Satyrini</taxon>
        <taxon>Parargina</taxon>
        <taxon>Pararge</taxon>
    </lineage>
</organism>
<proteinExistence type="predicted"/>
<dbReference type="AlphaFoldDB" id="A0A8S4S0E9"/>
<sequence>MLQRFPQSVPTGDGCAQDHEGRVTTGQRSCCGCSRGIDFRTLSSHCEGPQRARLLKAGWVRGEFGAVVSGGRAPSSVEGCHGLTAAAADAWSVREVARRAGHCPPSSLRIDRCARSRRPPT</sequence>
<name>A0A8S4S0E9_9NEOP</name>
<accession>A0A8S4S0E9</accession>
<dbReference type="OrthoDB" id="7457941at2759"/>
<reference evidence="2" key="1">
    <citation type="submission" date="2022-03" db="EMBL/GenBank/DDBJ databases">
        <authorList>
            <person name="Lindestad O."/>
        </authorList>
    </citation>
    <scope>NUCLEOTIDE SEQUENCE</scope>
</reference>
<protein>
    <submittedName>
        <fullName evidence="2">Jg5592 protein</fullName>
    </submittedName>
</protein>
<evidence type="ECO:0000313" key="3">
    <source>
        <dbReference type="Proteomes" id="UP000838756"/>
    </source>
</evidence>
<dbReference type="EMBL" id="CAKXAJ010025851">
    <property type="protein sequence ID" value="CAH2244756.1"/>
    <property type="molecule type" value="Genomic_DNA"/>
</dbReference>
<feature type="compositionally biased region" description="Polar residues" evidence="1">
    <location>
        <begin position="1"/>
        <end position="10"/>
    </location>
</feature>
<feature type="region of interest" description="Disordered" evidence="1">
    <location>
        <begin position="1"/>
        <end position="25"/>
    </location>
</feature>